<proteinExistence type="predicted"/>
<dbReference type="GO" id="GO:0005886">
    <property type="term" value="C:plasma membrane"/>
    <property type="evidence" value="ECO:0007669"/>
    <property type="project" value="UniProtKB-SubCell"/>
</dbReference>
<dbReference type="InterPro" id="IPR017039">
    <property type="entry name" value="Virul_fac_BrkB"/>
</dbReference>
<name>A0AAE6M1W1_LEUCA</name>
<feature type="transmembrane region" description="Helical" evidence="6">
    <location>
        <begin position="182"/>
        <end position="199"/>
    </location>
</feature>
<feature type="transmembrane region" description="Helical" evidence="6">
    <location>
        <begin position="245"/>
        <end position="270"/>
    </location>
</feature>
<feature type="transmembrane region" description="Helical" evidence="6">
    <location>
        <begin position="211"/>
        <end position="233"/>
    </location>
</feature>
<keyword evidence="3 6" id="KW-0812">Transmembrane</keyword>
<evidence type="ECO:0000256" key="4">
    <source>
        <dbReference type="ARBA" id="ARBA00022989"/>
    </source>
</evidence>
<feature type="transmembrane region" description="Helical" evidence="6">
    <location>
        <begin position="97"/>
        <end position="116"/>
    </location>
</feature>
<accession>A0AAE6M1W1</accession>
<dbReference type="Proteomes" id="UP000321332">
    <property type="component" value="Chromosome"/>
</dbReference>
<dbReference type="AlphaFoldDB" id="A0AAE6M1W1"/>
<organism evidence="7 8">
    <name type="scientific">Leuconostoc carnosum</name>
    <dbReference type="NCBI Taxonomy" id="1252"/>
    <lineage>
        <taxon>Bacteria</taxon>
        <taxon>Bacillati</taxon>
        <taxon>Bacillota</taxon>
        <taxon>Bacilli</taxon>
        <taxon>Lactobacillales</taxon>
        <taxon>Lactobacillaceae</taxon>
        <taxon>Leuconostoc</taxon>
    </lineage>
</organism>
<evidence type="ECO:0000256" key="1">
    <source>
        <dbReference type="ARBA" id="ARBA00004651"/>
    </source>
</evidence>
<dbReference type="PIRSF" id="PIRSF035875">
    <property type="entry name" value="RNase_BN"/>
    <property type="match status" value="1"/>
</dbReference>
<dbReference type="PANTHER" id="PTHR30213:SF0">
    <property type="entry name" value="UPF0761 MEMBRANE PROTEIN YIHY"/>
    <property type="match status" value="1"/>
</dbReference>
<dbReference type="GeneID" id="61186677"/>
<comment type="subcellular location">
    <subcellularLocation>
        <location evidence="1">Cell membrane</location>
        <topology evidence="1">Multi-pass membrane protein</topology>
    </subcellularLocation>
</comment>
<dbReference type="PANTHER" id="PTHR30213">
    <property type="entry name" value="INNER MEMBRANE PROTEIN YHJD"/>
    <property type="match status" value="1"/>
</dbReference>
<keyword evidence="5 6" id="KW-0472">Membrane</keyword>
<evidence type="ECO:0000256" key="2">
    <source>
        <dbReference type="ARBA" id="ARBA00022475"/>
    </source>
</evidence>
<feature type="transmembrane region" description="Helical" evidence="6">
    <location>
        <begin position="37"/>
        <end position="58"/>
    </location>
</feature>
<reference evidence="7 8" key="1">
    <citation type="submission" date="2019-06" db="EMBL/GenBank/DDBJ databases">
        <title>Genome analyses of bacteria isolated from kimchi.</title>
        <authorList>
            <person name="Lee S."/>
            <person name="Ahn S."/>
            <person name="Roh S."/>
        </authorList>
    </citation>
    <scope>NUCLEOTIDE SEQUENCE [LARGE SCALE GENOMIC DNA]</scope>
    <source>
        <strain evidence="7 8">CBA3620</strain>
    </source>
</reference>
<feature type="transmembrane region" description="Helical" evidence="6">
    <location>
        <begin position="137"/>
        <end position="162"/>
    </location>
</feature>
<dbReference type="Pfam" id="PF03631">
    <property type="entry name" value="Virul_fac_BrkB"/>
    <property type="match status" value="1"/>
</dbReference>
<protein>
    <submittedName>
        <fullName evidence="7">YihY/virulence factor BrkB family protein</fullName>
    </submittedName>
</protein>
<evidence type="ECO:0000256" key="3">
    <source>
        <dbReference type="ARBA" id="ARBA00022692"/>
    </source>
</evidence>
<evidence type="ECO:0000256" key="6">
    <source>
        <dbReference type="SAM" id="Phobius"/>
    </source>
</evidence>
<evidence type="ECO:0000313" key="7">
    <source>
        <dbReference type="EMBL" id="QEA33170.1"/>
    </source>
</evidence>
<dbReference type="EMBL" id="CP042374">
    <property type="protein sequence ID" value="QEA33170.1"/>
    <property type="molecule type" value="Genomic_DNA"/>
</dbReference>
<dbReference type="RefSeq" id="WP_147000379.1">
    <property type="nucleotide sequence ID" value="NZ_CP042374.1"/>
</dbReference>
<keyword evidence="4 6" id="KW-1133">Transmembrane helix</keyword>
<sequence length="290" mass="33051">MINQAKQYWRVLDTRFKLSTLGEMFSRSQVGYVGPTFAYYVILTVFPIVISAGIIISITNVSQTSLITAVENVLPSNIETVLLPILKSVLSSQSTSLLSLSVLFTLWTVSRVIAVFRKSFNMISDVDERISDLLTRLWSFIWLLVIIAVFVALMIGSNILTLVIQVLPNNDLTHFLQHQSRWFIWIGMWVALVMLNYFLPTKAGRAPVRFVLVGSIIELIMLNLLNIGFTWYAKIGIRQYDFYQSMSSIIVLLIWLNLIATILVAGFVLIKWITLIQLDDETRLRIPKKS</sequence>
<evidence type="ECO:0000313" key="8">
    <source>
        <dbReference type="Proteomes" id="UP000321332"/>
    </source>
</evidence>
<keyword evidence="2" id="KW-1003">Cell membrane</keyword>
<gene>
    <name evidence="7" type="ORF">FGL89_02900</name>
</gene>
<evidence type="ECO:0000256" key="5">
    <source>
        <dbReference type="ARBA" id="ARBA00023136"/>
    </source>
</evidence>